<evidence type="ECO:0000313" key="3">
    <source>
        <dbReference type="EMBL" id="PNS08527.1"/>
    </source>
</evidence>
<dbReference type="Proteomes" id="UP000236220">
    <property type="component" value="Unassembled WGS sequence"/>
</dbReference>
<keyword evidence="4" id="KW-1185">Reference proteome</keyword>
<feature type="signal peptide" evidence="2">
    <location>
        <begin position="1"/>
        <end position="20"/>
    </location>
</feature>
<evidence type="ECO:0000313" key="4">
    <source>
        <dbReference type="Proteomes" id="UP000236220"/>
    </source>
</evidence>
<comment type="caution">
    <text evidence="3">The sequence shown here is derived from an EMBL/GenBank/DDBJ whole genome shotgun (WGS) entry which is preliminary data.</text>
</comment>
<feature type="compositionally biased region" description="Basic and acidic residues" evidence="1">
    <location>
        <begin position="50"/>
        <end position="62"/>
    </location>
</feature>
<evidence type="ECO:0008006" key="5">
    <source>
        <dbReference type="Google" id="ProtNLM"/>
    </source>
</evidence>
<gene>
    <name evidence="3" type="ORF">Lysil_0156</name>
</gene>
<dbReference type="PROSITE" id="PS51257">
    <property type="entry name" value="PROKAR_LIPOPROTEIN"/>
    <property type="match status" value="1"/>
</dbReference>
<feature type="chain" id="PRO_5014337760" description="DUF4124 domain-containing protein" evidence="2">
    <location>
        <begin position="21"/>
        <end position="225"/>
    </location>
</feature>
<dbReference type="OrthoDB" id="5974779at2"/>
<sequence length="225" mass="24530">MRALPAIALLLLSACACAQAAQNDVTVYRCTDARGQIELRDTPCLPSQHQQERQMLRPKDPPRSTATPLATPAPRDTVREVHYVLRQPRPLYECSAPDGSSYTSESAEGNARWQPAWIAAPPWGLVPPIVPLSGGASVSYHDRHTSIQVGGGRQIRPVHPGIAYGGGMWVHDSCAPMPQERACAALTQQRDDLRRGNVLRQPSEQARLDAQESSVNARLRDECGG</sequence>
<evidence type="ECO:0000256" key="2">
    <source>
        <dbReference type="SAM" id="SignalP"/>
    </source>
</evidence>
<dbReference type="AlphaFoldDB" id="A0A2K1Q0U4"/>
<feature type="region of interest" description="Disordered" evidence="1">
    <location>
        <begin position="45"/>
        <end position="72"/>
    </location>
</feature>
<evidence type="ECO:0000256" key="1">
    <source>
        <dbReference type="SAM" id="MobiDB-lite"/>
    </source>
</evidence>
<name>A0A2K1Q0U4_9GAMM</name>
<dbReference type="RefSeq" id="WP_103073699.1">
    <property type="nucleotide sequence ID" value="NZ_NPZB01000001.1"/>
</dbReference>
<proteinExistence type="predicted"/>
<reference evidence="3 4" key="1">
    <citation type="submission" date="2017-08" db="EMBL/GenBank/DDBJ databases">
        <title>Lysobacter sylvestris genome.</title>
        <authorList>
            <person name="Zhang D.-C."/>
            <person name="Albuquerque L."/>
            <person name="Franca L."/>
            <person name="Froufe H.J.C."/>
            <person name="Barroso C."/>
            <person name="Egas C."/>
            <person name="Da Costa M."/>
            <person name="Margesin R."/>
        </authorList>
    </citation>
    <scope>NUCLEOTIDE SEQUENCE [LARGE SCALE GENOMIC DNA]</scope>
    <source>
        <strain evidence="3 4">AM20-91</strain>
    </source>
</reference>
<accession>A0A2K1Q0U4</accession>
<feature type="region of interest" description="Disordered" evidence="1">
    <location>
        <begin position="204"/>
        <end position="225"/>
    </location>
</feature>
<protein>
    <recommendedName>
        <fullName evidence="5">DUF4124 domain-containing protein</fullName>
    </recommendedName>
</protein>
<organism evidence="3 4">
    <name type="scientific">Solilutibacter silvestris</name>
    <dbReference type="NCBI Taxonomy" id="1645665"/>
    <lineage>
        <taxon>Bacteria</taxon>
        <taxon>Pseudomonadati</taxon>
        <taxon>Pseudomonadota</taxon>
        <taxon>Gammaproteobacteria</taxon>
        <taxon>Lysobacterales</taxon>
        <taxon>Lysobacteraceae</taxon>
        <taxon>Solilutibacter</taxon>
    </lineage>
</organism>
<dbReference type="EMBL" id="NPZB01000001">
    <property type="protein sequence ID" value="PNS08527.1"/>
    <property type="molecule type" value="Genomic_DNA"/>
</dbReference>
<keyword evidence="2" id="KW-0732">Signal</keyword>